<accession>A0ABY9YEE9</accession>
<name>A0ABY9YEE9_9GAMM</name>
<organism evidence="3 4">
    <name type="scientific">Stenotrophomonas aracearum</name>
    <dbReference type="NCBI Taxonomy" id="3003272"/>
    <lineage>
        <taxon>Bacteria</taxon>
        <taxon>Pseudomonadati</taxon>
        <taxon>Pseudomonadota</taxon>
        <taxon>Gammaproteobacteria</taxon>
        <taxon>Lysobacterales</taxon>
        <taxon>Lysobacteraceae</taxon>
        <taxon>Stenotrophomonas</taxon>
    </lineage>
</organism>
<feature type="region of interest" description="Disordered" evidence="1">
    <location>
        <begin position="1"/>
        <end position="39"/>
    </location>
</feature>
<evidence type="ECO:0000313" key="4">
    <source>
        <dbReference type="Proteomes" id="UP001305421"/>
    </source>
</evidence>
<feature type="compositionally biased region" description="Low complexity" evidence="1">
    <location>
        <begin position="22"/>
        <end position="31"/>
    </location>
</feature>
<dbReference type="Proteomes" id="UP001305421">
    <property type="component" value="Chromosome"/>
</dbReference>
<evidence type="ECO:0000313" key="3">
    <source>
        <dbReference type="EMBL" id="WNH49191.1"/>
    </source>
</evidence>
<proteinExistence type="predicted"/>
<dbReference type="RefSeq" id="WP_311183679.1">
    <property type="nucleotide sequence ID" value="NZ_CP115543.1"/>
</dbReference>
<dbReference type="Pfam" id="PF08845">
    <property type="entry name" value="SymE_toxin"/>
    <property type="match status" value="1"/>
</dbReference>
<evidence type="ECO:0000259" key="2">
    <source>
        <dbReference type="Pfam" id="PF08845"/>
    </source>
</evidence>
<sequence>MYTHWDDTPYDELPSQPTPKRPASAAGAASTPTPPPDFAEDAKIPFMKLQGRWLRQMGFNVGSKLQIDAAEGVITISIIGRPILPYPGVPRSLQRQIHHAVVEADTRQPILSGDPR</sequence>
<protein>
    <submittedName>
        <fullName evidence="3">SymE family type I addiction module toxin</fullName>
    </submittedName>
</protein>
<dbReference type="InterPro" id="IPR014944">
    <property type="entry name" value="Toxin_SymE-like"/>
</dbReference>
<gene>
    <name evidence="3" type="ORF">PDM28_02340</name>
</gene>
<keyword evidence="4" id="KW-1185">Reference proteome</keyword>
<dbReference type="EMBL" id="CP115543">
    <property type="protein sequence ID" value="WNH49191.1"/>
    <property type="molecule type" value="Genomic_DNA"/>
</dbReference>
<feature type="domain" description="Toxin SymE-like" evidence="2">
    <location>
        <begin position="42"/>
        <end position="77"/>
    </location>
</feature>
<reference evidence="3 4" key="1">
    <citation type="submission" date="2022-12" db="EMBL/GenBank/DDBJ databases">
        <title>Two new species, Stenotrophomonas aracearum and Stenotrophomonas oahuensis, isolated from Anthurium (Araceae family) in Hawaii.</title>
        <authorList>
            <person name="Chunag S.C."/>
            <person name="Dobhal S."/>
            <person name="Alvarez A."/>
            <person name="Arif M."/>
        </authorList>
    </citation>
    <scope>NUCLEOTIDE SEQUENCE [LARGE SCALE GENOMIC DNA]</scope>
    <source>
        <strain evidence="3 4">A5588</strain>
    </source>
</reference>
<evidence type="ECO:0000256" key="1">
    <source>
        <dbReference type="SAM" id="MobiDB-lite"/>
    </source>
</evidence>